<dbReference type="InterPro" id="IPR001579">
    <property type="entry name" value="Glyco_hydro_18_chit_AS"/>
</dbReference>
<keyword evidence="7" id="KW-0146">Chitin degradation</keyword>
<dbReference type="PROSITE" id="PS50940">
    <property type="entry name" value="CHIT_BIND_II"/>
    <property type="match status" value="1"/>
</dbReference>
<dbReference type="InterPro" id="IPR029070">
    <property type="entry name" value="Chitinase_insertion_sf"/>
</dbReference>
<dbReference type="GO" id="GO:0005576">
    <property type="term" value="C:extracellular region"/>
    <property type="evidence" value="ECO:0007669"/>
    <property type="project" value="InterPro"/>
</dbReference>
<accession>A0AA38MEC6</accession>
<evidence type="ECO:0000259" key="15">
    <source>
        <dbReference type="PROSITE" id="PS50940"/>
    </source>
</evidence>
<evidence type="ECO:0000256" key="1">
    <source>
        <dbReference type="ARBA" id="ARBA00000822"/>
    </source>
</evidence>
<feature type="compositionally biased region" description="Pro residues" evidence="13">
    <location>
        <begin position="397"/>
        <end position="415"/>
    </location>
</feature>
<dbReference type="Pfam" id="PF00704">
    <property type="entry name" value="Glyco_hydro_18"/>
    <property type="match status" value="1"/>
</dbReference>
<evidence type="ECO:0000256" key="7">
    <source>
        <dbReference type="ARBA" id="ARBA00023024"/>
    </source>
</evidence>
<dbReference type="Proteomes" id="UP001168821">
    <property type="component" value="Unassembled WGS sequence"/>
</dbReference>
<keyword evidence="8" id="KW-1015">Disulfide bond</keyword>
<evidence type="ECO:0000256" key="3">
    <source>
        <dbReference type="ARBA" id="ARBA00012729"/>
    </source>
</evidence>
<reference evidence="17" key="1">
    <citation type="journal article" date="2023" name="G3 (Bethesda)">
        <title>Whole genome assemblies of Zophobas morio and Tenebrio molitor.</title>
        <authorList>
            <person name="Kaur S."/>
            <person name="Stinson S.A."/>
            <person name="diCenzo G.C."/>
        </authorList>
    </citation>
    <scope>NUCLEOTIDE SEQUENCE</scope>
    <source>
        <strain evidence="17">QUZm001</strain>
    </source>
</reference>
<dbReference type="InterPro" id="IPR050314">
    <property type="entry name" value="Glycosyl_Hydrlase_18"/>
</dbReference>
<keyword evidence="18" id="KW-1185">Reference proteome</keyword>
<dbReference type="FunFam" id="3.20.20.80:FF:000097">
    <property type="entry name" value="Probable chitinase 2"/>
    <property type="match status" value="1"/>
</dbReference>
<dbReference type="PROSITE" id="PS01095">
    <property type="entry name" value="GH18_1"/>
    <property type="match status" value="1"/>
</dbReference>
<gene>
    <name evidence="17" type="ORF">Zmor_012462</name>
</gene>
<dbReference type="InterPro" id="IPR002557">
    <property type="entry name" value="Chitin-bd_dom"/>
</dbReference>
<evidence type="ECO:0000256" key="12">
    <source>
        <dbReference type="RuleBase" id="RU000489"/>
    </source>
</evidence>
<evidence type="ECO:0000256" key="5">
    <source>
        <dbReference type="ARBA" id="ARBA00022729"/>
    </source>
</evidence>
<evidence type="ECO:0000313" key="18">
    <source>
        <dbReference type="Proteomes" id="UP001168821"/>
    </source>
</evidence>
<evidence type="ECO:0000256" key="9">
    <source>
        <dbReference type="ARBA" id="ARBA00023277"/>
    </source>
</evidence>
<protein>
    <recommendedName>
        <fullName evidence="3">chitinase</fullName>
        <ecNumber evidence="3">3.2.1.14</ecNumber>
    </recommendedName>
</protein>
<feature type="domain" description="GH18" evidence="16">
    <location>
        <begin position="24"/>
        <end position="389"/>
    </location>
</feature>
<evidence type="ECO:0000256" key="4">
    <source>
        <dbReference type="ARBA" id="ARBA00022669"/>
    </source>
</evidence>
<evidence type="ECO:0000256" key="10">
    <source>
        <dbReference type="ARBA" id="ARBA00023295"/>
    </source>
</evidence>
<keyword evidence="5 14" id="KW-0732">Signal</keyword>
<dbReference type="SMART" id="SM00636">
    <property type="entry name" value="Glyco_18"/>
    <property type="match status" value="1"/>
</dbReference>
<dbReference type="SUPFAM" id="SSF51445">
    <property type="entry name" value="(Trans)glycosidases"/>
    <property type="match status" value="1"/>
</dbReference>
<dbReference type="GO" id="GO:0008061">
    <property type="term" value="F:chitin binding"/>
    <property type="evidence" value="ECO:0007669"/>
    <property type="project" value="UniProtKB-KW"/>
</dbReference>
<keyword evidence="9" id="KW-0119">Carbohydrate metabolism</keyword>
<dbReference type="GO" id="GO:0000272">
    <property type="term" value="P:polysaccharide catabolic process"/>
    <property type="evidence" value="ECO:0007669"/>
    <property type="project" value="UniProtKB-KW"/>
</dbReference>
<dbReference type="SUPFAM" id="SSF57625">
    <property type="entry name" value="Invertebrate chitin-binding proteins"/>
    <property type="match status" value="1"/>
</dbReference>
<dbReference type="GO" id="GO:0008843">
    <property type="term" value="F:endochitinase activity"/>
    <property type="evidence" value="ECO:0007669"/>
    <property type="project" value="UniProtKB-EC"/>
</dbReference>
<dbReference type="CDD" id="cd02872">
    <property type="entry name" value="GH18_chitolectin_chitotriosidase"/>
    <property type="match status" value="1"/>
</dbReference>
<keyword evidence="4" id="KW-0147">Chitin-binding</keyword>
<keyword evidence="10 12" id="KW-0326">Glycosidase</keyword>
<keyword evidence="11" id="KW-0624">Polysaccharide degradation</keyword>
<comment type="catalytic activity">
    <reaction evidence="1">
        <text>Random endo-hydrolysis of N-acetyl-beta-D-glucosaminide (1-&gt;4)-beta-linkages in chitin and chitodextrins.</text>
        <dbReference type="EC" id="3.2.1.14"/>
    </reaction>
</comment>
<evidence type="ECO:0000256" key="8">
    <source>
        <dbReference type="ARBA" id="ARBA00023157"/>
    </source>
</evidence>
<evidence type="ECO:0000256" key="11">
    <source>
        <dbReference type="ARBA" id="ARBA00023326"/>
    </source>
</evidence>
<name>A0AA38MEC6_9CUCU</name>
<dbReference type="Pfam" id="PF01607">
    <property type="entry name" value="CBM_14"/>
    <property type="match status" value="1"/>
</dbReference>
<dbReference type="InterPro" id="IPR001223">
    <property type="entry name" value="Glyco_hydro18_cat"/>
</dbReference>
<comment type="caution">
    <text evidence="17">The sequence shown here is derived from an EMBL/GenBank/DDBJ whole genome shotgun (WGS) entry which is preliminary data.</text>
</comment>
<dbReference type="Gene3D" id="3.20.20.80">
    <property type="entry name" value="Glycosidases"/>
    <property type="match status" value="1"/>
</dbReference>
<feature type="domain" description="Chitin-binding type-2" evidence="15">
    <location>
        <begin position="421"/>
        <end position="477"/>
    </location>
</feature>
<dbReference type="EC" id="3.2.1.14" evidence="3"/>
<dbReference type="Gene3D" id="2.170.140.10">
    <property type="entry name" value="Chitin binding domain"/>
    <property type="match status" value="1"/>
</dbReference>
<feature type="region of interest" description="Disordered" evidence="13">
    <location>
        <begin position="390"/>
        <end position="419"/>
    </location>
</feature>
<dbReference type="SUPFAM" id="SSF54556">
    <property type="entry name" value="Chitinase insertion domain"/>
    <property type="match status" value="1"/>
</dbReference>
<comment type="similarity">
    <text evidence="2">Belongs to the glycosyl hydrolase 18 family. Chitinase class II subfamily.</text>
</comment>
<evidence type="ECO:0000256" key="6">
    <source>
        <dbReference type="ARBA" id="ARBA00022801"/>
    </source>
</evidence>
<feature type="chain" id="PRO_5041428246" description="chitinase" evidence="14">
    <location>
        <begin position="22"/>
        <end position="477"/>
    </location>
</feature>
<dbReference type="AlphaFoldDB" id="A0AA38MEC6"/>
<dbReference type="GO" id="GO:0006032">
    <property type="term" value="P:chitin catabolic process"/>
    <property type="evidence" value="ECO:0007669"/>
    <property type="project" value="UniProtKB-KW"/>
</dbReference>
<feature type="signal peptide" evidence="14">
    <location>
        <begin position="1"/>
        <end position="21"/>
    </location>
</feature>
<evidence type="ECO:0000256" key="2">
    <source>
        <dbReference type="ARBA" id="ARBA00009121"/>
    </source>
</evidence>
<evidence type="ECO:0000256" key="13">
    <source>
        <dbReference type="SAM" id="MobiDB-lite"/>
    </source>
</evidence>
<dbReference type="InterPro" id="IPR036508">
    <property type="entry name" value="Chitin-bd_dom_sf"/>
</dbReference>
<dbReference type="FunFam" id="3.10.50.10:FF:000004">
    <property type="entry name" value="Chitinase 5"/>
    <property type="match status" value="1"/>
</dbReference>
<proteinExistence type="inferred from homology"/>
<dbReference type="PANTHER" id="PTHR11177">
    <property type="entry name" value="CHITINASE"/>
    <property type="match status" value="1"/>
</dbReference>
<evidence type="ECO:0000256" key="14">
    <source>
        <dbReference type="SAM" id="SignalP"/>
    </source>
</evidence>
<keyword evidence="6 12" id="KW-0378">Hydrolase</keyword>
<dbReference type="InterPro" id="IPR011583">
    <property type="entry name" value="Chitinase_II/V-like_cat"/>
</dbReference>
<evidence type="ECO:0000313" key="17">
    <source>
        <dbReference type="EMBL" id="KAJ3653198.1"/>
    </source>
</evidence>
<dbReference type="SMART" id="SM00494">
    <property type="entry name" value="ChtBD2"/>
    <property type="match status" value="1"/>
</dbReference>
<dbReference type="Gene3D" id="3.10.50.10">
    <property type="match status" value="1"/>
</dbReference>
<sequence length="477" mass="52239">MVPKLVVGIALVYISVEIVSAATDKVVCYHGIWSAYRRGNGRFTVEDIDPTLCTHLIYSFVGITDDGSVRHLEENLDINQGNIKRFNALKQKNKNLKTLLAIGGWNEGSLRYSNVAASASKRANFIKSALNLVRSYGFDGFDLDWEYPGQRGGAAVDKQNFAILIKEFRTEFDKHGLLLTAAVAATSGSVDLSYDVPALSKYLDLINVMAYDLHGSWDDVTGQNAPLYPSSVDVTANQKLLTVDAAIRGWIQRGANPQKIALGLGVYGRTYTLANPNNNNIGAVVSNPGHAGEYTGEAGMLGYNEIVELQKEGGWTVKFDDNQKTPYMYKGNQWVGFDNPRSISIKTEYAKSLNLGGVMIWSIETDDFKGISGTKYPILRTINQALGNTANENLVPDPAPEPAPAPESEPEPAPQPSTDIGNVCSKVGYVRDPNDCSIFYYCLHHNGAFIPLEQRCNSGLVFDEANLRCDYPSIVQC</sequence>
<dbReference type="EMBL" id="JALNTZ010000004">
    <property type="protein sequence ID" value="KAJ3653198.1"/>
    <property type="molecule type" value="Genomic_DNA"/>
</dbReference>
<dbReference type="PROSITE" id="PS51910">
    <property type="entry name" value="GH18_2"/>
    <property type="match status" value="1"/>
</dbReference>
<dbReference type="PANTHER" id="PTHR11177:SF360">
    <property type="entry name" value="CHITINASE 4-RELATED"/>
    <property type="match status" value="1"/>
</dbReference>
<organism evidence="17 18">
    <name type="scientific">Zophobas morio</name>
    <dbReference type="NCBI Taxonomy" id="2755281"/>
    <lineage>
        <taxon>Eukaryota</taxon>
        <taxon>Metazoa</taxon>
        <taxon>Ecdysozoa</taxon>
        <taxon>Arthropoda</taxon>
        <taxon>Hexapoda</taxon>
        <taxon>Insecta</taxon>
        <taxon>Pterygota</taxon>
        <taxon>Neoptera</taxon>
        <taxon>Endopterygota</taxon>
        <taxon>Coleoptera</taxon>
        <taxon>Polyphaga</taxon>
        <taxon>Cucujiformia</taxon>
        <taxon>Tenebrionidae</taxon>
        <taxon>Zophobas</taxon>
    </lineage>
</organism>
<dbReference type="InterPro" id="IPR017853">
    <property type="entry name" value="GH"/>
</dbReference>
<evidence type="ECO:0000259" key="16">
    <source>
        <dbReference type="PROSITE" id="PS51910"/>
    </source>
</evidence>